<dbReference type="Proteomes" id="UP001204851">
    <property type="component" value="Unassembled WGS sequence"/>
</dbReference>
<comment type="caution">
    <text evidence="4">The sequence shown here is derived from an EMBL/GenBank/DDBJ whole genome shotgun (WGS) entry which is preliminary data.</text>
</comment>
<evidence type="ECO:0000256" key="2">
    <source>
        <dbReference type="SAM" id="SignalP"/>
    </source>
</evidence>
<dbReference type="Pfam" id="PF14346">
    <property type="entry name" value="DUF4398"/>
    <property type="match status" value="1"/>
</dbReference>
<protein>
    <submittedName>
        <fullName evidence="4">DUF4398 domain-containing protein</fullName>
    </submittedName>
</protein>
<sequence>MKTRTSLPRPRAAVLMAISALLLAACAQIPAPTADMAVSEAALNHALGAGAMAGAPAEMALASDKMVQARAALRSGHHESALLLAQEARADARLAEAKTEADKAEKAAAVLGEDSRALRDEMNRKTP</sequence>
<feature type="signal peptide" evidence="2">
    <location>
        <begin position="1"/>
        <end position="27"/>
    </location>
</feature>
<reference evidence="4 5" key="1">
    <citation type="submission" date="2022-06" db="EMBL/GenBank/DDBJ databases">
        <title>Ideonella sp. NS12-5 Genome sequencing and assembly.</title>
        <authorList>
            <person name="Jung Y."/>
        </authorList>
    </citation>
    <scope>NUCLEOTIDE SEQUENCE [LARGE SCALE GENOMIC DNA]</scope>
    <source>
        <strain evidence="4 5">NS12-5</strain>
    </source>
</reference>
<evidence type="ECO:0000313" key="4">
    <source>
        <dbReference type="EMBL" id="MCO5975532.1"/>
    </source>
</evidence>
<feature type="chain" id="PRO_5045921926" evidence="2">
    <location>
        <begin position="28"/>
        <end position="127"/>
    </location>
</feature>
<dbReference type="EMBL" id="JAMXMC010000001">
    <property type="protein sequence ID" value="MCO5975532.1"/>
    <property type="molecule type" value="Genomic_DNA"/>
</dbReference>
<dbReference type="Gene3D" id="1.20.1270.390">
    <property type="match status" value="1"/>
</dbReference>
<accession>A0ABT1BIV6</accession>
<feature type="region of interest" description="Disordered" evidence="1">
    <location>
        <begin position="103"/>
        <end position="127"/>
    </location>
</feature>
<evidence type="ECO:0000259" key="3">
    <source>
        <dbReference type="Pfam" id="PF14346"/>
    </source>
</evidence>
<dbReference type="InterPro" id="IPR025511">
    <property type="entry name" value="DUF4398"/>
</dbReference>
<dbReference type="PROSITE" id="PS51257">
    <property type="entry name" value="PROKAR_LIPOPROTEIN"/>
    <property type="match status" value="1"/>
</dbReference>
<proteinExistence type="predicted"/>
<evidence type="ECO:0000313" key="5">
    <source>
        <dbReference type="Proteomes" id="UP001204851"/>
    </source>
</evidence>
<keyword evidence="5" id="KW-1185">Reference proteome</keyword>
<evidence type="ECO:0000256" key="1">
    <source>
        <dbReference type="SAM" id="MobiDB-lite"/>
    </source>
</evidence>
<keyword evidence="2" id="KW-0732">Signal</keyword>
<gene>
    <name evidence="4" type="ORF">M0L44_02190</name>
</gene>
<feature type="compositionally biased region" description="Basic and acidic residues" evidence="1">
    <location>
        <begin position="113"/>
        <end position="127"/>
    </location>
</feature>
<dbReference type="RefSeq" id="WP_252767964.1">
    <property type="nucleotide sequence ID" value="NZ_JAMXMC010000001.1"/>
</dbReference>
<name>A0ABT1BIV6_9BURK</name>
<organism evidence="4 5">
    <name type="scientific">Ideonella oryzae</name>
    <dbReference type="NCBI Taxonomy" id="2937441"/>
    <lineage>
        <taxon>Bacteria</taxon>
        <taxon>Pseudomonadati</taxon>
        <taxon>Pseudomonadota</taxon>
        <taxon>Betaproteobacteria</taxon>
        <taxon>Burkholderiales</taxon>
        <taxon>Sphaerotilaceae</taxon>
        <taxon>Ideonella</taxon>
    </lineage>
</organism>
<feature type="domain" description="DUF4398" evidence="3">
    <location>
        <begin position="35"/>
        <end position="109"/>
    </location>
</feature>